<dbReference type="RefSeq" id="YP_010661044.1">
    <property type="nucleotide sequence ID" value="NC_070882.1"/>
</dbReference>
<proteinExistence type="predicted"/>
<protein>
    <submittedName>
        <fullName evidence="1">Uncharacterized protein</fullName>
    </submittedName>
</protein>
<accession>A0A5C1K919</accession>
<dbReference type="Proteomes" id="UP000322144">
    <property type="component" value="Segment"/>
</dbReference>
<dbReference type="GeneID" id="77937054"/>
<name>A0A5C1K919_9CAUD</name>
<keyword evidence="2" id="KW-1185">Reference proteome</keyword>
<sequence length="64" mass="6933">MSSRSADRLQVLVNGGKSVIATNPDIAKRITSLEIGWEERSGELLPTVKITFRDPEPLRGGVIG</sequence>
<reference evidence="1 2" key="1">
    <citation type="submission" date="2019-06" db="EMBL/GenBank/DDBJ databases">
        <title>A distant relative of Phikzvirus genus phages from a therapeutic phage collection.</title>
        <authorList>
            <person name="Hejnowicz M.S."/>
            <person name="Dabrowski K."/>
            <person name="Gawor J."/>
            <person name="Weber-Dabrowska B."/>
            <person name="Gromadka R."/>
            <person name="Lobocka M.B."/>
        </authorList>
    </citation>
    <scope>NUCLEOTIDE SEQUENCE [LARGE SCALE GENOMIC DNA]</scope>
</reference>
<organism evidence="1 2">
    <name type="scientific">Pseudomonas phage vB_PaeM_PS119XW</name>
    <dbReference type="NCBI Taxonomy" id="2601632"/>
    <lineage>
        <taxon>Viruses</taxon>
        <taxon>Duplodnaviria</taxon>
        <taxon>Heunggongvirae</taxon>
        <taxon>Uroviricota</taxon>
        <taxon>Caudoviricetes</taxon>
        <taxon>Chimalliviridae</taxon>
        <taxon>Pawinskivirus</taxon>
        <taxon>Pawinskivirus PS119XW</taxon>
    </lineage>
</organism>
<evidence type="ECO:0000313" key="1">
    <source>
        <dbReference type="EMBL" id="QEM42033.1"/>
    </source>
</evidence>
<dbReference type="EMBL" id="MN103543">
    <property type="protein sequence ID" value="QEM42033.1"/>
    <property type="molecule type" value="Genomic_DNA"/>
</dbReference>
<dbReference type="KEGG" id="vg:77937054"/>
<evidence type="ECO:0000313" key="2">
    <source>
        <dbReference type="Proteomes" id="UP000322144"/>
    </source>
</evidence>